<dbReference type="AlphaFoldDB" id="A0A7J6KH01"/>
<reference evidence="1 2" key="1">
    <citation type="submission" date="2020-04" db="EMBL/GenBank/DDBJ databases">
        <title>Perkinsus olseni comparative genomics.</title>
        <authorList>
            <person name="Bogema D.R."/>
        </authorList>
    </citation>
    <scope>NUCLEOTIDE SEQUENCE [LARGE SCALE GENOMIC DNA]</scope>
    <source>
        <strain evidence="1">ATCC PRA-31</strain>
    </source>
</reference>
<comment type="caution">
    <text evidence="1">The sequence shown here is derived from an EMBL/GenBank/DDBJ whole genome shotgun (WGS) entry which is preliminary data.</text>
</comment>
<gene>
    <name evidence="1" type="ORF">FOL46_005350</name>
</gene>
<dbReference type="Proteomes" id="UP000572268">
    <property type="component" value="Unassembled WGS sequence"/>
</dbReference>
<organism evidence="1 2">
    <name type="scientific">Perkinsus olseni</name>
    <name type="common">Perkinsus atlanticus</name>
    <dbReference type="NCBI Taxonomy" id="32597"/>
    <lineage>
        <taxon>Eukaryota</taxon>
        <taxon>Sar</taxon>
        <taxon>Alveolata</taxon>
        <taxon>Perkinsozoa</taxon>
        <taxon>Perkinsea</taxon>
        <taxon>Perkinsida</taxon>
        <taxon>Perkinsidae</taxon>
        <taxon>Perkinsus</taxon>
    </lineage>
</organism>
<accession>A0A7J6KH01</accession>
<protein>
    <submittedName>
        <fullName evidence="1">Uncharacterized protein</fullName>
    </submittedName>
</protein>
<dbReference type="EMBL" id="JABANN010003222">
    <property type="protein sequence ID" value="KAF4646653.1"/>
    <property type="molecule type" value="Genomic_DNA"/>
</dbReference>
<name>A0A7J6KH01_PEROL</name>
<evidence type="ECO:0000313" key="2">
    <source>
        <dbReference type="Proteomes" id="UP000572268"/>
    </source>
</evidence>
<evidence type="ECO:0000313" key="1">
    <source>
        <dbReference type="EMBL" id="KAF4646653.1"/>
    </source>
</evidence>
<sequence>AHAAKASHQSALSRAKIASGNSQSAVQALQEAALKAYQKKSAADKTYVKEYIKLALWCASNEIPHTTVYEPLINLVSSYSGDMLRWAQTRPDNAHYRSKKTAAEIIGLCAEVCDERASRQLRDGIERFGRWALMVDETSLYGQSIMGVFARFISGVKGIDTA</sequence>
<feature type="non-terminal residue" evidence="1">
    <location>
        <position position="1"/>
    </location>
</feature>
<feature type="non-terminal residue" evidence="1">
    <location>
        <position position="162"/>
    </location>
</feature>
<proteinExistence type="predicted"/>